<dbReference type="RefSeq" id="WP_073443715.1">
    <property type="nucleotide sequence ID" value="NZ_LJSN01000003.1"/>
</dbReference>
<dbReference type="GO" id="GO:0051539">
    <property type="term" value="F:4 iron, 4 sulfur cluster binding"/>
    <property type="evidence" value="ECO:0007669"/>
    <property type="project" value="InterPro"/>
</dbReference>
<dbReference type="SFLD" id="SFLDF00425">
    <property type="entry name" value="dTDP-4-amino-4_6-dideoxy-D-glu"/>
    <property type="match status" value="1"/>
</dbReference>
<dbReference type="InterPro" id="IPR050377">
    <property type="entry name" value="Radical_SAM_PqqE_MftC-like"/>
</dbReference>
<comment type="caution">
    <text evidence="7">The sequence shown here is derived from an EMBL/GenBank/DDBJ whole genome shotgun (WGS) entry which is preliminary data.</text>
</comment>
<dbReference type="InterPro" id="IPR007197">
    <property type="entry name" value="rSAM"/>
</dbReference>
<dbReference type="InterPro" id="IPR058240">
    <property type="entry name" value="rSAM_sf"/>
</dbReference>
<dbReference type="Pfam" id="PF04055">
    <property type="entry name" value="Radical_SAM"/>
    <property type="match status" value="1"/>
</dbReference>
<dbReference type="InterPro" id="IPR013785">
    <property type="entry name" value="Aldolase_TIM"/>
</dbReference>
<keyword evidence="4" id="KW-0411">Iron-sulfur</keyword>
<dbReference type="Proteomes" id="UP000236047">
    <property type="component" value="Unassembled WGS sequence"/>
</dbReference>
<dbReference type="GO" id="GO:0046872">
    <property type="term" value="F:metal ion binding"/>
    <property type="evidence" value="ECO:0007669"/>
    <property type="project" value="UniProtKB-KW"/>
</dbReference>
<organism evidence="7 8">
    <name type="scientific">Streptomyces noursei</name>
    <name type="common">Streptomyces albulus</name>
    <dbReference type="NCBI Taxonomy" id="1971"/>
    <lineage>
        <taxon>Bacteria</taxon>
        <taxon>Bacillati</taxon>
        <taxon>Actinomycetota</taxon>
        <taxon>Actinomycetes</taxon>
        <taxon>Kitasatosporales</taxon>
        <taxon>Streptomycetaceae</taxon>
        <taxon>Streptomyces</taxon>
    </lineage>
</organism>
<evidence type="ECO:0000313" key="7">
    <source>
        <dbReference type="EMBL" id="PNE39213.1"/>
    </source>
</evidence>
<feature type="domain" description="Radical SAM core" evidence="6">
    <location>
        <begin position="138"/>
        <end position="276"/>
    </location>
</feature>
<keyword evidence="8" id="KW-1185">Reference proteome</keyword>
<dbReference type="GO" id="GO:0033068">
    <property type="term" value="P:macrolide biosynthetic process"/>
    <property type="evidence" value="ECO:0007669"/>
    <property type="project" value="InterPro"/>
</dbReference>
<evidence type="ECO:0000256" key="4">
    <source>
        <dbReference type="ARBA" id="ARBA00023014"/>
    </source>
</evidence>
<dbReference type="PANTHER" id="PTHR11228">
    <property type="entry name" value="RADICAL SAM DOMAIN PROTEIN"/>
    <property type="match status" value="1"/>
</dbReference>
<dbReference type="GO" id="GO:0006783">
    <property type="term" value="P:heme biosynthetic process"/>
    <property type="evidence" value="ECO:0007669"/>
    <property type="project" value="TreeGrafter"/>
</dbReference>
<evidence type="ECO:0000259" key="6">
    <source>
        <dbReference type="Pfam" id="PF04055"/>
    </source>
</evidence>
<dbReference type="PANTHER" id="PTHR11228:SF7">
    <property type="entry name" value="PQQA PEPTIDE CYCLASE"/>
    <property type="match status" value="1"/>
</dbReference>
<dbReference type="AlphaFoldDB" id="A0A2N8PDX3"/>
<keyword evidence="3" id="KW-0408">Iron</keyword>
<sequence length="487" mass="53859">MSSPVDLQSKPSVIERCTLPGADPASAVAALRPLVSEAAGTGEADAERLAGHLVSLARTYSTEPFTQLEAARHGLGVERPEFRLLLDTFARIPELRTAVEQGPAGKYWTNTVLPVERSGALDAALHGKPWFPNSVGLYPGPTCMFRCHFCVRVTGAKYEHSSVAGGNEMFASIIDEVPTDNPARMYLSGGLEPLTNPGLGELITRAAGRGLKLTMYTNSFALTEQTLSRQPGIWDLHAIRTSLYGLNDDEYQATTTKRASFSRVKKNLMRFQELRRERQDAPRLGLSYIILPGRAHRLLDLVDYIAELNAAAPDRPLEFLTLREDYSGRPDGKLAPEERAQMQEALSAFDERVRAHTPTLHVDYGYALESQRIGVDAELLRIRPETMRPTAHPQVAVQVDLLGDVYLYREAGFPDLKGADRYIAGRVTPDTSLAEVVERFVVERREIEPVAGDEYFLDGYDQVISARLSQMTADMAAGWGDVRGFLR</sequence>
<keyword evidence="1" id="KW-0949">S-adenosyl-L-methionine</keyword>
<reference evidence="8" key="1">
    <citation type="submission" date="2015-09" db="EMBL/GenBank/DDBJ databases">
        <authorList>
            <person name="Graham D.E."/>
            <person name="Mahan K.M."/>
            <person name="Klingeman D.M."/>
            <person name="Fida T."/>
            <person name="Giannone R.J."/>
            <person name="Hettich R.L."/>
            <person name="Parry R.J."/>
            <person name="Spain J.C."/>
        </authorList>
    </citation>
    <scope>NUCLEOTIDE SEQUENCE [LARGE SCALE GENOMIC DNA]</scope>
    <source>
        <strain evidence="8">JCM 4701</strain>
    </source>
</reference>
<dbReference type="GO" id="GO:0016841">
    <property type="term" value="F:ammonia-lyase activity"/>
    <property type="evidence" value="ECO:0007669"/>
    <property type="project" value="InterPro"/>
</dbReference>
<evidence type="ECO:0000256" key="1">
    <source>
        <dbReference type="ARBA" id="ARBA00022691"/>
    </source>
</evidence>
<evidence type="ECO:0000256" key="5">
    <source>
        <dbReference type="NCBIfam" id="TIGR04426"/>
    </source>
</evidence>
<gene>
    <name evidence="7" type="ORF">AOB60_35505</name>
</gene>
<proteinExistence type="predicted"/>
<dbReference type="InterPro" id="IPR016863">
    <property type="entry name" value="DesII"/>
</dbReference>
<name>A0A2N8PDX3_STRNR</name>
<dbReference type="SUPFAM" id="SSF102114">
    <property type="entry name" value="Radical SAM enzymes"/>
    <property type="match status" value="1"/>
</dbReference>
<dbReference type="EMBL" id="LJSN01000003">
    <property type="protein sequence ID" value="PNE39213.1"/>
    <property type="molecule type" value="Genomic_DNA"/>
</dbReference>
<evidence type="ECO:0000256" key="2">
    <source>
        <dbReference type="ARBA" id="ARBA00022723"/>
    </source>
</evidence>
<evidence type="ECO:0000313" key="8">
    <source>
        <dbReference type="Proteomes" id="UP000236047"/>
    </source>
</evidence>
<dbReference type="SFLD" id="SFLDS00029">
    <property type="entry name" value="Radical_SAM"/>
    <property type="match status" value="1"/>
</dbReference>
<dbReference type="NCBIfam" id="TIGR04426">
    <property type="entry name" value="rSAM_desII"/>
    <property type="match status" value="1"/>
</dbReference>
<dbReference type="SFLD" id="SFLDG01116">
    <property type="entry name" value="DesII-like"/>
    <property type="match status" value="1"/>
</dbReference>
<protein>
    <recommendedName>
        <fullName evidence="5">dTDP-4-amino-4,6-dideoxy-D-glucose ammonia-lyase</fullName>
        <ecNumber evidence="5">4.3.1.30</ecNumber>
    </recommendedName>
</protein>
<keyword evidence="2" id="KW-0479">Metal-binding</keyword>
<evidence type="ECO:0000256" key="3">
    <source>
        <dbReference type="ARBA" id="ARBA00023004"/>
    </source>
</evidence>
<dbReference type="EC" id="4.3.1.30" evidence="5"/>
<dbReference type="CDD" id="cd01335">
    <property type="entry name" value="Radical_SAM"/>
    <property type="match status" value="1"/>
</dbReference>
<accession>A0A2N8PDX3</accession>
<dbReference type="Gene3D" id="3.20.20.70">
    <property type="entry name" value="Aldolase class I"/>
    <property type="match status" value="1"/>
</dbReference>